<reference evidence="2" key="1">
    <citation type="submission" date="2021-01" db="EMBL/GenBank/DDBJ databases">
        <authorList>
            <person name="Corre E."/>
            <person name="Pelletier E."/>
            <person name="Niang G."/>
            <person name="Scheremetjew M."/>
            <person name="Finn R."/>
            <person name="Kale V."/>
            <person name="Holt S."/>
            <person name="Cochrane G."/>
            <person name="Meng A."/>
            <person name="Brown T."/>
            <person name="Cohen L."/>
        </authorList>
    </citation>
    <scope>NUCLEOTIDE SEQUENCE</scope>
    <source>
        <strain evidence="2">RCC1693</strain>
    </source>
</reference>
<feature type="transmembrane region" description="Helical" evidence="1">
    <location>
        <begin position="176"/>
        <end position="199"/>
    </location>
</feature>
<sequence>MSHMSYTTFRDEEYNNLGWNLVYFASMIFGVLWVCDADKWSSPLQKLSLKFLGVLFGGCFGTSMVVLADSYPYGPICLFIVLFPAYLLFIYEVFLTHVMSARVFMGVIPKPLMAMSGCLVVVWLAWVNLFGPNNRAPTSSSVQKMLYSEAIGCPETPDRVISADMTDDYEYCTEAFLMWVFPVAMALSIMAYGMLGYYLDEDAEHSLPKNLGSAVIFLLFLAWCTTSISIGATGITTAFGMIVIALLFAIFIMIIGTYGVQAGGEQARGFAKEMDIRYGAIADWFKGFAIISMWPFALIYFGVSFVNQSVRKLNLNFSYPLGPEDKNLLLTKVVTSQIESGKKWEWTSVLYKGMIICELGMVMSVIVSKYTQVALSLLIGACRAVFLDNSDCASTRSFDQDRWDDADFWGNYEGNVPPESEYGSEYDESYKNSEGQDQVTAWATGTDIFRTCESKPIGFLVVMFIVMCVGLFLFLLPPVPGVPIYVTGGIILIATGTQYDNYPGKASDGNLFDASTENGYSGFLSIGESIAWCFVMSLSLKLFACTCQQMGFGYMLKQSVAVRQAVGVNTHMIRTTKIILRRPGLDVAKVAILVGGPDWPTSVLCGIVGLDLLPVLFGTIPVSILIFPTILAGTFLYIGSLQHIDESGGVSLSFPWARTFTAVMLTVAAGVQTGSMFVAAYYLERAVNESGDELEAMPFDEEVERADALAKSKEIRYYEVRSWVRLPTFGRVILLIQVFLMTICGYLSMMLSGSCFREFEVTNVVETDLRPIAQCDWGRSQSEFLYYDGQSVATRDIDGIKAGNKFPVIDGSISQFTIGTTAGGGQRCGYGDIMLYCYVISTVLFIVFGKYCSYLVAEDIKVNPLPDVVLDEHGRVVETTDGQVASAEAGAAADAAAAAAAAAVVGAAVLGP</sequence>
<proteinExistence type="predicted"/>
<feature type="transmembrane region" description="Helical" evidence="1">
    <location>
        <begin position="17"/>
        <end position="35"/>
    </location>
</feature>
<protein>
    <submittedName>
        <fullName evidence="2">Uncharacterized protein</fullName>
    </submittedName>
</protein>
<dbReference type="AlphaFoldDB" id="A0A7S2B176"/>
<keyword evidence="1" id="KW-0472">Membrane</keyword>
<feature type="transmembrane region" description="Helical" evidence="1">
    <location>
        <begin position="47"/>
        <end position="67"/>
    </location>
</feature>
<name>A0A7S2B176_9STRA</name>
<evidence type="ECO:0000256" key="1">
    <source>
        <dbReference type="SAM" id="Phobius"/>
    </source>
</evidence>
<feature type="transmembrane region" description="Helical" evidence="1">
    <location>
        <begin position="616"/>
        <end position="638"/>
    </location>
</feature>
<accession>A0A7S2B176</accession>
<feature type="transmembrane region" description="Helical" evidence="1">
    <location>
        <begin position="211"/>
        <end position="232"/>
    </location>
</feature>
<feature type="transmembrane region" description="Helical" evidence="1">
    <location>
        <begin position="73"/>
        <end position="91"/>
    </location>
</feature>
<organism evidence="2">
    <name type="scientific">Florenciella parvula</name>
    <dbReference type="NCBI Taxonomy" id="236787"/>
    <lineage>
        <taxon>Eukaryota</taxon>
        <taxon>Sar</taxon>
        <taxon>Stramenopiles</taxon>
        <taxon>Ochrophyta</taxon>
        <taxon>Dictyochophyceae</taxon>
        <taxon>Florenciellales</taxon>
        <taxon>Florenciella</taxon>
    </lineage>
</organism>
<feature type="transmembrane region" description="Helical" evidence="1">
    <location>
        <begin position="281"/>
        <end position="303"/>
    </location>
</feature>
<feature type="transmembrane region" description="Helical" evidence="1">
    <location>
        <begin position="238"/>
        <end position="260"/>
    </location>
</feature>
<feature type="transmembrane region" description="Helical" evidence="1">
    <location>
        <begin position="728"/>
        <end position="747"/>
    </location>
</feature>
<keyword evidence="1" id="KW-1133">Transmembrane helix</keyword>
<dbReference type="EMBL" id="HBGT01002045">
    <property type="protein sequence ID" value="CAD9383432.1"/>
    <property type="molecule type" value="Transcribed_RNA"/>
</dbReference>
<gene>
    <name evidence="2" type="ORF">FPAR1323_LOCUS1130</name>
</gene>
<feature type="transmembrane region" description="Helical" evidence="1">
    <location>
        <begin position="457"/>
        <end position="476"/>
    </location>
</feature>
<feature type="transmembrane region" description="Helical" evidence="1">
    <location>
        <begin position="835"/>
        <end position="857"/>
    </location>
</feature>
<evidence type="ECO:0000313" key="2">
    <source>
        <dbReference type="EMBL" id="CAD9383432.1"/>
    </source>
</evidence>
<keyword evidence="1" id="KW-0812">Transmembrane</keyword>
<feature type="transmembrane region" description="Helical" evidence="1">
    <location>
        <begin position="112"/>
        <end position="131"/>
    </location>
</feature>
<feature type="transmembrane region" description="Helical" evidence="1">
    <location>
        <begin position="590"/>
        <end position="610"/>
    </location>
</feature>
<feature type="transmembrane region" description="Helical" evidence="1">
    <location>
        <begin position="659"/>
        <end position="683"/>
    </location>
</feature>